<dbReference type="AlphaFoldDB" id="A0A5N7CJT7"/>
<name>A0A5N7CJT7_PETAA</name>
<proteinExistence type="predicted"/>
<gene>
    <name evidence="1" type="ORF">BDV23DRAFT_17081</name>
</gene>
<organism evidence="1">
    <name type="scientific">Petromyces alliaceus</name>
    <name type="common">Aspergillus alliaceus</name>
    <dbReference type="NCBI Taxonomy" id="209559"/>
    <lineage>
        <taxon>Eukaryota</taxon>
        <taxon>Fungi</taxon>
        <taxon>Dikarya</taxon>
        <taxon>Ascomycota</taxon>
        <taxon>Pezizomycotina</taxon>
        <taxon>Eurotiomycetes</taxon>
        <taxon>Eurotiomycetidae</taxon>
        <taxon>Eurotiales</taxon>
        <taxon>Aspergillaceae</taxon>
        <taxon>Aspergillus</taxon>
        <taxon>Aspergillus subgen. Circumdati</taxon>
    </lineage>
</organism>
<protein>
    <submittedName>
        <fullName evidence="1">Uncharacterized protein</fullName>
    </submittedName>
</protein>
<reference evidence="1" key="1">
    <citation type="submission" date="2019-04" db="EMBL/GenBank/DDBJ databases">
        <title>Friends and foes A comparative genomics studyof 23 Aspergillus species from section Flavi.</title>
        <authorList>
            <consortium name="DOE Joint Genome Institute"/>
            <person name="Kjaerbolling I."/>
            <person name="Vesth T."/>
            <person name="Frisvad J.C."/>
            <person name="Nybo J.L."/>
            <person name="Theobald S."/>
            <person name="Kildgaard S."/>
            <person name="Isbrandt T."/>
            <person name="Kuo A."/>
            <person name="Sato A."/>
            <person name="Lyhne E.K."/>
            <person name="Kogle M.E."/>
            <person name="Wiebenga A."/>
            <person name="Kun R.S."/>
            <person name="Lubbers R.J."/>
            <person name="Makela M.R."/>
            <person name="Barry K."/>
            <person name="Chovatia M."/>
            <person name="Clum A."/>
            <person name="Daum C."/>
            <person name="Haridas S."/>
            <person name="He G."/>
            <person name="LaButti K."/>
            <person name="Lipzen A."/>
            <person name="Mondo S."/>
            <person name="Riley R."/>
            <person name="Salamov A."/>
            <person name="Simmons B.A."/>
            <person name="Magnuson J.K."/>
            <person name="Henrissat B."/>
            <person name="Mortensen U.H."/>
            <person name="Larsen T.O."/>
            <person name="Devries R.P."/>
            <person name="Grigoriev I.V."/>
            <person name="Machida M."/>
            <person name="Baker S.E."/>
            <person name="Andersen M.R."/>
        </authorList>
    </citation>
    <scope>NUCLEOTIDE SEQUENCE [LARGE SCALE GENOMIC DNA]</scope>
    <source>
        <strain evidence="1">IBT 14317</strain>
    </source>
</reference>
<sequence>MAQNRPWACLTAHQGHRKQSTRLDGRRNKRIMPILIPFALGLSCYYQRLCGSIATATRCCTANLIVCSWPVPHHADQHGQTHSCQTLDVGPLDVIVAPWLEVDSPRAKVNVPDYCRSASSSIIRSRSA</sequence>
<dbReference type="EMBL" id="ML735225">
    <property type="protein sequence ID" value="KAE8394139.1"/>
    <property type="molecule type" value="Genomic_DNA"/>
</dbReference>
<evidence type="ECO:0000313" key="1">
    <source>
        <dbReference type="EMBL" id="KAE8394139.1"/>
    </source>
</evidence>
<accession>A0A5N7CJT7</accession>
<dbReference type="Proteomes" id="UP000326877">
    <property type="component" value="Unassembled WGS sequence"/>
</dbReference>